<dbReference type="EMBL" id="MK318988">
    <property type="protein sequence ID" value="QCL10447.1"/>
    <property type="molecule type" value="Genomic_DNA"/>
</dbReference>
<evidence type="ECO:0000313" key="1">
    <source>
        <dbReference type="EMBL" id="QCL10447.1"/>
    </source>
</evidence>
<protein>
    <submittedName>
        <fullName evidence="1">Uncharacterized protein</fullName>
    </submittedName>
</protein>
<dbReference type="AlphaFoldDB" id="A0A7S5DT01"/>
<reference evidence="1" key="1">
    <citation type="submission" date="2018-12" db="EMBL/GenBank/DDBJ databases">
        <title>Three Rhizobium rhizogenes strains isolated from the same crown gall tumor carry diverse plasmids.</title>
        <authorList>
            <person name="Pulawska J."/>
            <person name="Kuzmanovic N."/>
        </authorList>
    </citation>
    <scope>NUCLEOTIDE SEQUENCE</scope>
    <source>
        <strain evidence="1">C6.5</strain>
        <plasmid evidence="1">pC6.5c</plasmid>
    </source>
</reference>
<gene>
    <name evidence="1" type="ORF">pC6.5c_554</name>
</gene>
<keyword evidence="1" id="KW-0614">Plasmid</keyword>
<sequence>MNGIFDLVKDILAVAAEPVVGFGISGYFSTFDLYCQHTSYRMDDYKVGFTIQLSARWRHLEVRAAVVNSPLRAELLLKQVVYADLRGAKRILPDLARQG</sequence>
<geneLocation type="plasmid" evidence="1">
    <name>pC6.5c</name>
</geneLocation>
<name>A0A7S5DT01_RHIRH</name>
<proteinExistence type="predicted"/>
<organism evidence="1">
    <name type="scientific">Rhizobium rhizogenes</name>
    <name type="common">Agrobacterium rhizogenes</name>
    <dbReference type="NCBI Taxonomy" id="359"/>
    <lineage>
        <taxon>Bacteria</taxon>
        <taxon>Pseudomonadati</taxon>
        <taxon>Pseudomonadota</taxon>
        <taxon>Alphaproteobacteria</taxon>
        <taxon>Hyphomicrobiales</taxon>
        <taxon>Rhizobiaceae</taxon>
        <taxon>Rhizobium/Agrobacterium group</taxon>
        <taxon>Rhizobium</taxon>
    </lineage>
</organism>
<accession>A0A7S5DT01</accession>